<name>A0A7X0HHP1_9ACTN</name>
<gene>
    <name evidence="1" type="ORF">HNQ79_004371</name>
</gene>
<organism evidence="1 2">
    <name type="scientific">Streptomyces candidus</name>
    <dbReference type="NCBI Taxonomy" id="67283"/>
    <lineage>
        <taxon>Bacteria</taxon>
        <taxon>Bacillati</taxon>
        <taxon>Actinomycetota</taxon>
        <taxon>Actinomycetes</taxon>
        <taxon>Kitasatosporales</taxon>
        <taxon>Streptomycetaceae</taxon>
        <taxon>Streptomyces</taxon>
    </lineage>
</organism>
<dbReference type="Proteomes" id="UP000540423">
    <property type="component" value="Unassembled WGS sequence"/>
</dbReference>
<evidence type="ECO:0000313" key="2">
    <source>
        <dbReference type="Proteomes" id="UP000540423"/>
    </source>
</evidence>
<proteinExistence type="predicted"/>
<dbReference type="EMBL" id="JACHEM010000011">
    <property type="protein sequence ID" value="MBB6437867.1"/>
    <property type="molecule type" value="Genomic_DNA"/>
</dbReference>
<dbReference type="Pfam" id="PF19857">
    <property type="entry name" value="DUF6332"/>
    <property type="match status" value="1"/>
</dbReference>
<dbReference type="InterPro" id="IPR046295">
    <property type="entry name" value="DUF6332"/>
</dbReference>
<keyword evidence="2" id="KW-1185">Reference proteome</keyword>
<sequence>METGARPRRTQAQRDAMTIETGYALVSPLCWP</sequence>
<protein>
    <submittedName>
        <fullName evidence="1">Uncharacterized protein</fullName>
    </submittedName>
</protein>
<dbReference type="RefSeq" id="WP_221507993.1">
    <property type="nucleotide sequence ID" value="NZ_BNBN01000009.1"/>
</dbReference>
<dbReference type="AlphaFoldDB" id="A0A7X0HHP1"/>
<reference evidence="1 2" key="1">
    <citation type="submission" date="2020-08" db="EMBL/GenBank/DDBJ databases">
        <title>Genomic Encyclopedia of Type Strains, Phase IV (KMG-IV): sequencing the most valuable type-strain genomes for metagenomic binning, comparative biology and taxonomic classification.</title>
        <authorList>
            <person name="Goeker M."/>
        </authorList>
    </citation>
    <scope>NUCLEOTIDE SEQUENCE [LARGE SCALE GENOMIC DNA]</scope>
    <source>
        <strain evidence="1 2">DSM 40141</strain>
    </source>
</reference>
<comment type="caution">
    <text evidence="1">The sequence shown here is derived from an EMBL/GenBank/DDBJ whole genome shotgun (WGS) entry which is preliminary data.</text>
</comment>
<evidence type="ECO:0000313" key="1">
    <source>
        <dbReference type="EMBL" id="MBB6437867.1"/>
    </source>
</evidence>
<accession>A0A7X0HHP1</accession>